<keyword evidence="8 18" id="KW-0274">FAD</keyword>
<comment type="similarity">
    <text evidence="3">Belongs to the ETF-QO/FixC family.</text>
</comment>
<protein>
    <recommendedName>
        <fullName evidence="18">Electron transfer flavoprotein-ubiquinone oxidoreductase</fullName>
        <shortName evidence="18">ETF-QO</shortName>
        <ecNumber evidence="18">1.5.5.1</ecNumber>
    </recommendedName>
</protein>
<dbReference type="GO" id="GO:0046872">
    <property type="term" value="F:metal ion binding"/>
    <property type="evidence" value="ECO:0007669"/>
    <property type="project" value="UniProtKB-KW"/>
</dbReference>
<dbReference type="AlphaFoldDB" id="A0A5A7PJC8"/>
<organism evidence="21 22">
    <name type="scientific">Striga asiatica</name>
    <name type="common">Asiatic witchweed</name>
    <name type="synonym">Buchnera asiatica</name>
    <dbReference type="NCBI Taxonomy" id="4170"/>
    <lineage>
        <taxon>Eukaryota</taxon>
        <taxon>Viridiplantae</taxon>
        <taxon>Streptophyta</taxon>
        <taxon>Embryophyta</taxon>
        <taxon>Tracheophyta</taxon>
        <taxon>Spermatophyta</taxon>
        <taxon>Magnoliopsida</taxon>
        <taxon>eudicotyledons</taxon>
        <taxon>Gunneridae</taxon>
        <taxon>Pentapetalae</taxon>
        <taxon>asterids</taxon>
        <taxon>lamiids</taxon>
        <taxon>Lamiales</taxon>
        <taxon>Orobanchaceae</taxon>
        <taxon>Buchnereae</taxon>
        <taxon>Striga</taxon>
    </lineage>
</organism>
<keyword evidence="11 18" id="KW-0560">Oxidoreductase</keyword>
<keyword evidence="5 18" id="KW-0285">Flavoprotein</keyword>
<dbReference type="InterPro" id="IPR049398">
    <property type="entry name" value="ETF-QO/FixC_UQ-bd"/>
</dbReference>
<keyword evidence="10 18" id="KW-0249">Electron transport</keyword>
<evidence type="ECO:0000259" key="20">
    <source>
        <dbReference type="Pfam" id="PF21162"/>
    </source>
</evidence>
<feature type="domain" description="ETF-QO/FixC ubiquinone-binding" evidence="20">
    <location>
        <begin position="362"/>
        <end position="455"/>
    </location>
</feature>
<reference evidence="22" key="1">
    <citation type="journal article" date="2019" name="Curr. Biol.">
        <title>Genome Sequence of Striga asiatica Provides Insight into the Evolution of Plant Parasitism.</title>
        <authorList>
            <person name="Yoshida S."/>
            <person name="Kim S."/>
            <person name="Wafula E.K."/>
            <person name="Tanskanen J."/>
            <person name="Kim Y.M."/>
            <person name="Honaas L."/>
            <person name="Yang Z."/>
            <person name="Spallek T."/>
            <person name="Conn C.E."/>
            <person name="Ichihashi Y."/>
            <person name="Cheong K."/>
            <person name="Cui S."/>
            <person name="Der J.P."/>
            <person name="Gundlach H."/>
            <person name="Jiao Y."/>
            <person name="Hori C."/>
            <person name="Ishida J.K."/>
            <person name="Kasahara H."/>
            <person name="Kiba T."/>
            <person name="Kim M.S."/>
            <person name="Koo N."/>
            <person name="Laohavisit A."/>
            <person name="Lee Y.H."/>
            <person name="Lumba S."/>
            <person name="McCourt P."/>
            <person name="Mortimer J.C."/>
            <person name="Mutuku J.M."/>
            <person name="Nomura T."/>
            <person name="Sasaki-Sekimoto Y."/>
            <person name="Seto Y."/>
            <person name="Wang Y."/>
            <person name="Wakatake T."/>
            <person name="Sakakibara H."/>
            <person name="Demura T."/>
            <person name="Yamaguchi S."/>
            <person name="Yoneyama K."/>
            <person name="Manabe R.I."/>
            <person name="Nelson D.C."/>
            <person name="Schulman A.H."/>
            <person name="Timko M.P."/>
            <person name="dePamphilis C.W."/>
            <person name="Choi D."/>
            <person name="Shirasu K."/>
        </authorList>
    </citation>
    <scope>NUCLEOTIDE SEQUENCE [LARGE SCALE GENOMIC DNA]</scope>
    <source>
        <strain evidence="22">cv. UVA1</strain>
    </source>
</reference>
<comment type="subcellular location">
    <subcellularLocation>
        <location evidence="2">Mitochondrion inner membrane</location>
    </subcellularLocation>
</comment>
<keyword evidence="7" id="KW-0999">Mitochondrion inner membrane</keyword>
<dbReference type="Gene3D" id="3.50.50.60">
    <property type="entry name" value="FAD/NAD(P)-binding domain"/>
    <property type="match status" value="1"/>
</dbReference>
<dbReference type="Proteomes" id="UP000325081">
    <property type="component" value="Unassembled WGS sequence"/>
</dbReference>
<keyword evidence="22" id="KW-1185">Reference proteome</keyword>
<evidence type="ECO:0000256" key="5">
    <source>
        <dbReference type="ARBA" id="ARBA00022630"/>
    </source>
</evidence>
<keyword evidence="12 18" id="KW-0408">Iron</keyword>
<evidence type="ECO:0000256" key="14">
    <source>
        <dbReference type="ARBA" id="ARBA00023075"/>
    </source>
</evidence>
<dbReference type="EMBL" id="BKCP01004627">
    <property type="protein sequence ID" value="GER32736.1"/>
    <property type="molecule type" value="Genomic_DNA"/>
</dbReference>
<dbReference type="SUPFAM" id="SSF51905">
    <property type="entry name" value="FAD/NAD(P)-binding domain"/>
    <property type="match status" value="1"/>
</dbReference>
<evidence type="ECO:0000256" key="1">
    <source>
        <dbReference type="ARBA" id="ARBA00001974"/>
    </source>
</evidence>
<comment type="caution">
    <text evidence="21">The sequence shown here is derived from an EMBL/GenBank/DDBJ whole genome shotgun (WGS) entry which is preliminary data.</text>
</comment>
<evidence type="ECO:0000256" key="11">
    <source>
        <dbReference type="ARBA" id="ARBA00023002"/>
    </source>
</evidence>
<evidence type="ECO:0000256" key="16">
    <source>
        <dbReference type="ARBA" id="ARBA00023136"/>
    </source>
</evidence>
<dbReference type="EC" id="1.5.5.1" evidence="18"/>
<evidence type="ECO:0000256" key="4">
    <source>
        <dbReference type="ARBA" id="ARBA00022448"/>
    </source>
</evidence>
<comment type="function">
    <text evidence="18">Accepts electrons from ETF and reduces ubiquinone.</text>
</comment>
<dbReference type="InterPro" id="IPR040156">
    <property type="entry name" value="ETF-QO"/>
</dbReference>
<dbReference type="GO" id="GO:0004174">
    <property type="term" value="F:electron-transferring-flavoprotein dehydrogenase activity"/>
    <property type="evidence" value="ECO:0007669"/>
    <property type="project" value="UniProtKB-UniRule"/>
</dbReference>
<comment type="catalytic activity">
    <reaction evidence="17 18">
        <text>a ubiquinone + reduced [electron-transfer flavoprotein] = a ubiquinol + oxidized [electron-transfer flavoprotein] + H(+)</text>
        <dbReference type="Rhea" id="RHEA:24052"/>
        <dbReference type="Rhea" id="RHEA-COMP:9565"/>
        <dbReference type="Rhea" id="RHEA-COMP:9566"/>
        <dbReference type="Rhea" id="RHEA-COMP:10685"/>
        <dbReference type="Rhea" id="RHEA-COMP:10686"/>
        <dbReference type="ChEBI" id="CHEBI:15378"/>
        <dbReference type="ChEBI" id="CHEBI:16389"/>
        <dbReference type="ChEBI" id="CHEBI:17976"/>
        <dbReference type="ChEBI" id="CHEBI:57692"/>
        <dbReference type="ChEBI" id="CHEBI:58307"/>
        <dbReference type="EC" id="1.5.5.1"/>
    </reaction>
</comment>
<comment type="cofactor">
    <cofactor evidence="18">
        <name>[4Fe-4S] cluster</name>
        <dbReference type="ChEBI" id="CHEBI:49883"/>
    </cofactor>
    <text evidence="18">Binds 1 [4Fe-4S] cluster.</text>
</comment>
<evidence type="ECO:0000313" key="22">
    <source>
        <dbReference type="Proteomes" id="UP000325081"/>
    </source>
</evidence>
<dbReference type="SUPFAM" id="SSF54373">
    <property type="entry name" value="FAD-linked reductases, C-terminal domain"/>
    <property type="match status" value="1"/>
</dbReference>
<comment type="cofactor">
    <cofactor evidence="1 18">
        <name>FAD</name>
        <dbReference type="ChEBI" id="CHEBI:57692"/>
    </cofactor>
</comment>
<keyword evidence="15" id="KW-0496">Mitochondrion</keyword>
<keyword evidence="9" id="KW-0809">Transit peptide</keyword>
<dbReference type="FunFam" id="3.30.70.20:FF:000015">
    <property type="entry name" value="Electron transfer flavoprotein-ubiquinone oxidoreductase"/>
    <property type="match status" value="1"/>
</dbReference>
<evidence type="ECO:0000256" key="8">
    <source>
        <dbReference type="ARBA" id="ARBA00022827"/>
    </source>
</evidence>
<evidence type="ECO:0000259" key="19">
    <source>
        <dbReference type="Pfam" id="PF05187"/>
    </source>
</evidence>
<evidence type="ECO:0000313" key="21">
    <source>
        <dbReference type="EMBL" id="GER32736.1"/>
    </source>
</evidence>
<name>A0A5A7PJC8_STRAF</name>
<dbReference type="InterPro" id="IPR007859">
    <property type="entry name" value="ETF-QO/FixX_C"/>
</dbReference>
<dbReference type="Gene3D" id="3.30.70.20">
    <property type="match status" value="1"/>
</dbReference>
<dbReference type="PANTHER" id="PTHR10617">
    <property type="entry name" value="ELECTRON TRANSFER FLAVOPROTEIN-UBIQUINONE OXIDOREDUCTASE"/>
    <property type="match status" value="1"/>
</dbReference>
<gene>
    <name evidence="21" type="ORF">STAS_08816</name>
</gene>
<dbReference type="GO" id="GO:0051539">
    <property type="term" value="F:4 iron, 4 sulfur cluster binding"/>
    <property type="evidence" value="ECO:0007669"/>
    <property type="project" value="UniProtKB-UniRule"/>
</dbReference>
<evidence type="ECO:0000256" key="13">
    <source>
        <dbReference type="ARBA" id="ARBA00023014"/>
    </source>
</evidence>
<evidence type="ECO:0000256" key="6">
    <source>
        <dbReference type="ARBA" id="ARBA00022723"/>
    </source>
</evidence>
<dbReference type="PANTHER" id="PTHR10617:SF107">
    <property type="entry name" value="ELECTRON TRANSFER FLAVOPROTEIN-UBIQUINONE OXIDOREDUCTASE, MITOCHONDRIAL"/>
    <property type="match status" value="1"/>
</dbReference>
<evidence type="ECO:0000256" key="9">
    <source>
        <dbReference type="ARBA" id="ARBA00022946"/>
    </source>
</evidence>
<evidence type="ECO:0000256" key="7">
    <source>
        <dbReference type="ARBA" id="ARBA00022792"/>
    </source>
</evidence>
<dbReference type="Pfam" id="PF13450">
    <property type="entry name" value="NAD_binding_8"/>
    <property type="match status" value="1"/>
</dbReference>
<accession>A0A5A7PJC8</accession>
<dbReference type="GO" id="GO:0005743">
    <property type="term" value="C:mitochondrial inner membrane"/>
    <property type="evidence" value="ECO:0007669"/>
    <property type="project" value="UniProtKB-SubCell"/>
</dbReference>
<dbReference type="SUPFAM" id="SSF54862">
    <property type="entry name" value="4Fe-4S ferredoxins"/>
    <property type="match status" value="1"/>
</dbReference>
<evidence type="ECO:0000256" key="18">
    <source>
        <dbReference type="RuleBase" id="RU366068"/>
    </source>
</evidence>
<evidence type="ECO:0000256" key="10">
    <source>
        <dbReference type="ARBA" id="ARBA00022982"/>
    </source>
</evidence>
<dbReference type="InterPro" id="IPR036188">
    <property type="entry name" value="FAD/NAD-bd_sf"/>
</dbReference>
<sequence length="695" mass="77003">MSSSRFIQSFKTPLRVVLFSSSIMLRLISKTSKSLINYSVPIQISHLPKLSGGSAHALPGTTSLYSSRPFVNSSESATFAGFSRKSSIGGMRSYCSESVNRESLNYDVVIVGAGPAGLSAAIRLKQLCKEKDVDLSVCVVEKGAEVGAHILSGNVFEPRALDELLPNWKEEEAPVHVPVSSDKFWLLSETRTFPLPSPFNNSGNYVISLSQLVRWLGVKAEELGVEIYPGFAASEILYDTTDKVIGIATNDMGIAKDGSKKDNFQPGVELKGKSYDVKHFLCLLARAHTFFFPWVGVLLNEKVLHLWSVGTVGTKLVACEFSEKDYIGRVTLFAEGCRGSLSEKVIQKYNLRAKGNGQHQTYALGIKEVWEIPADKHRAGTVLHTIGWPLDPKTYGGSFIYHMQDRQVAIGYVVALNYRNPFLNPYEEFQKFKHHPAIKPILEGGTVLEYGARTLNEGGYQSIPYPVFPGGAIIGCSAGFLNVPKIKGSHTAMKSGMLAAESVFSTLHEGTSLEAFWESLRSSWIWNELHRARNYRPAFEYGLFPGLALSALEHYVMRGRSPWTLKHGKPDHEATDEAQRWRPIDYSKPDGVVSFDIPTSLYRSNTNHDHDQPAHLRLANPKIPELVNLPVYAAPETRYCPARVYEYVVDETGHSKLQINAQNCLHCKACDIKDPKQNIKWTVPEGGGGPGYTVM</sequence>
<proteinExistence type="inferred from homology"/>
<feature type="domain" description="ETF-QO/FixX C-terminal" evidence="19">
    <location>
        <begin position="591"/>
        <end position="693"/>
    </location>
</feature>
<dbReference type="Gene3D" id="3.30.9.90">
    <property type="match status" value="2"/>
</dbReference>
<dbReference type="OrthoDB" id="437331at2759"/>
<keyword evidence="4 18" id="KW-0813">Transport</keyword>
<dbReference type="Pfam" id="PF05187">
    <property type="entry name" value="Fer4_ETF_QO"/>
    <property type="match status" value="1"/>
</dbReference>
<keyword evidence="13 18" id="KW-0411">Iron-sulfur</keyword>
<keyword evidence="16" id="KW-0472">Membrane</keyword>
<evidence type="ECO:0000256" key="15">
    <source>
        <dbReference type="ARBA" id="ARBA00023128"/>
    </source>
</evidence>
<evidence type="ECO:0000256" key="2">
    <source>
        <dbReference type="ARBA" id="ARBA00004273"/>
    </source>
</evidence>
<keyword evidence="14 18" id="KW-0830">Ubiquinone</keyword>
<evidence type="ECO:0000256" key="17">
    <source>
        <dbReference type="ARBA" id="ARBA00052682"/>
    </source>
</evidence>
<dbReference type="Pfam" id="PF21162">
    <property type="entry name" value="ETFQO_UQ-bd"/>
    <property type="match status" value="1"/>
</dbReference>
<keyword evidence="6 18" id="KW-0479">Metal-binding</keyword>
<evidence type="ECO:0000256" key="3">
    <source>
        <dbReference type="ARBA" id="ARBA00006796"/>
    </source>
</evidence>
<evidence type="ECO:0000256" key="12">
    <source>
        <dbReference type="ARBA" id="ARBA00023004"/>
    </source>
</evidence>